<feature type="compositionally biased region" description="Polar residues" evidence="3">
    <location>
        <begin position="214"/>
        <end position="225"/>
    </location>
</feature>
<dbReference type="PROSITE" id="PS50102">
    <property type="entry name" value="RRM"/>
    <property type="match status" value="1"/>
</dbReference>
<keyword evidence="6" id="KW-1185">Reference proteome</keyword>
<dbReference type="Gene3D" id="3.30.70.330">
    <property type="match status" value="1"/>
</dbReference>
<sequence>MTFRFYVGNISHRAEKFHLEKLFSPFGKLIDIEINSSRLSTFSDIDPDRISLFGYITIDLSLDYGEFKKKVGYLRLFGRKLRVEDARPSKVKIALDEAIASEKQAEISKSTSNILPISPDIVEEKTKSGTQITFEKVFSKPWAPQLYLISKMTSSRTPDEVREIFCRSTIGQTTSKGTSAPKPVIRRKKVQALEKGKEEVQKPSEKVEPERKPSATTPEVESATVTKKSSKSKSKKKSSKSKKNKSSDSKPSTPSKTPKTPSLSERKQILRSEMKEDLSKIEAHNFELTEMLSNLSKEEVAVERECEDIEEEIRRLTIKTDRLSNETQTKERHLHSCIEDAKAIEKSSDLTSFKKQIASLKTEKKQREQDLSALKTEYAETTKKIEQIEATRATREKEVEDEERKTVQELESLKLKMKEKRQEQESKKERFAEDKQGAERRVSDAEAEKQRLVSILEKTEREEKEKVNEVVAQKETLQKQYHDLSRQSEVLRVRQLYYEKKELEELQKVASVTTSATDPGQRDQNDESDISQQGESEPQAQQISEGQNDDQADSVTLESIDSMRRSVAIQYFGVIPVAISTHGAIGQGLSDLLKEFRRRDVTATSEVDSFSGDTSSEDSTVSEKSLFQTSFWRLARLGAALAKGYGYCFSKYLAKLDLMRNPRCEI</sequence>
<dbReference type="EMBL" id="BQXS01011792">
    <property type="protein sequence ID" value="GKT16811.1"/>
    <property type="molecule type" value="Genomic_DNA"/>
</dbReference>
<dbReference type="SUPFAM" id="SSF54928">
    <property type="entry name" value="RNA-binding domain, RBD"/>
    <property type="match status" value="1"/>
</dbReference>
<name>A0ABQ5JTQ2_9EUKA</name>
<feature type="region of interest" description="Disordered" evidence="3">
    <location>
        <begin position="416"/>
        <end position="482"/>
    </location>
</feature>
<feature type="coiled-coil region" evidence="2">
    <location>
        <begin position="292"/>
        <end position="326"/>
    </location>
</feature>
<feature type="compositionally biased region" description="Basic and acidic residues" evidence="3">
    <location>
        <begin position="192"/>
        <end position="213"/>
    </location>
</feature>
<reference evidence="5" key="1">
    <citation type="submission" date="2022-03" db="EMBL/GenBank/DDBJ databases">
        <title>Draft genome sequence of Aduncisulcus paluster, a free-living microaerophilic Fornicata.</title>
        <authorList>
            <person name="Yuyama I."/>
            <person name="Kume K."/>
            <person name="Tamura T."/>
            <person name="Inagaki Y."/>
            <person name="Hashimoto T."/>
        </authorList>
    </citation>
    <scope>NUCLEOTIDE SEQUENCE</scope>
    <source>
        <strain evidence="5">NY0171</strain>
    </source>
</reference>
<feature type="compositionally biased region" description="Polar residues" evidence="3">
    <location>
        <begin position="530"/>
        <end position="546"/>
    </location>
</feature>
<evidence type="ECO:0000256" key="2">
    <source>
        <dbReference type="SAM" id="Coils"/>
    </source>
</evidence>
<dbReference type="InterPro" id="IPR035979">
    <property type="entry name" value="RBD_domain_sf"/>
</dbReference>
<feature type="compositionally biased region" description="Basic and acidic residues" evidence="3">
    <location>
        <begin position="264"/>
        <end position="276"/>
    </location>
</feature>
<feature type="compositionally biased region" description="Basic residues" evidence="3">
    <location>
        <begin position="228"/>
        <end position="244"/>
    </location>
</feature>
<feature type="domain" description="RRM" evidence="4">
    <location>
        <begin position="3"/>
        <end position="88"/>
    </location>
</feature>
<accession>A0ABQ5JTQ2</accession>
<protein>
    <recommendedName>
        <fullName evidence="4">RRM domain-containing protein</fullName>
    </recommendedName>
</protein>
<feature type="region of interest" description="Disordered" evidence="3">
    <location>
        <begin position="192"/>
        <end position="276"/>
    </location>
</feature>
<evidence type="ECO:0000313" key="6">
    <source>
        <dbReference type="Proteomes" id="UP001057375"/>
    </source>
</evidence>
<organism evidence="5 6">
    <name type="scientific">Aduncisulcus paluster</name>
    <dbReference type="NCBI Taxonomy" id="2918883"/>
    <lineage>
        <taxon>Eukaryota</taxon>
        <taxon>Metamonada</taxon>
        <taxon>Carpediemonas-like organisms</taxon>
        <taxon>Aduncisulcus</taxon>
    </lineage>
</organism>
<evidence type="ECO:0000256" key="3">
    <source>
        <dbReference type="SAM" id="MobiDB-lite"/>
    </source>
</evidence>
<feature type="compositionally biased region" description="Basic and acidic residues" evidence="3">
    <location>
        <begin position="416"/>
        <end position="468"/>
    </location>
</feature>
<evidence type="ECO:0000313" key="5">
    <source>
        <dbReference type="EMBL" id="GKT16811.1"/>
    </source>
</evidence>
<dbReference type="Proteomes" id="UP001057375">
    <property type="component" value="Unassembled WGS sequence"/>
</dbReference>
<proteinExistence type="predicted"/>
<keyword evidence="1" id="KW-0694">RNA-binding</keyword>
<dbReference type="InterPro" id="IPR012677">
    <property type="entry name" value="Nucleotide-bd_a/b_plait_sf"/>
</dbReference>
<feature type="compositionally biased region" description="Low complexity" evidence="3">
    <location>
        <begin position="249"/>
        <end position="263"/>
    </location>
</feature>
<gene>
    <name evidence="5" type="ORF">ADUPG1_010990</name>
</gene>
<comment type="caution">
    <text evidence="5">The sequence shown here is derived from an EMBL/GenBank/DDBJ whole genome shotgun (WGS) entry which is preliminary data.</text>
</comment>
<dbReference type="InterPro" id="IPR000504">
    <property type="entry name" value="RRM_dom"/>
</dbReference>
<evidence type="ECO:0000256" key="1">
    <source>
        <dbReference type="PROSITE-ProRule" id="PRU00176"/>
    </source>
</evidence>
<keyword evidence="2" id="KW-0175">Coiled coil</keyword>
<evidence type="ECO:0000259" key="4">
    <source>
        <dbReference type="PROSITE" id="PS50102"/>
    </source>
</evidence>
<feature type="region of interest" description="Disordered" evidence="3">
    <location>
        <begin position="509"/>
        <end position="552"/>
    </location>
</feature>